<dbReference type="Gene3D" id="1.25.40.420">
    <property type="match status" value="1"/>
</dbReference>
<accession>A0A3P7M168</accession>
<dbReference type="InterPro" id="IPR011705">
    <property type="entry name" value="BACK"/>
</dbReference>
<protein>
    <recommendedName>
        <fullName evidence="1">BACK domain-containing protein</fullName>
    </recommendedName>
</protein>
<evidence type="ECO:0000259" key="1">
    <source>
        <dbReference type="Pfam" id="PF07707"/>
    </source>
</evidence>
<evidence type="ECO:0000313" key="2">
    <source>
        <dbReference type="EMBL" id="VDN23044.1"/>
    </source>
</evidence>
<keyword evidence="3" id="KW-1185">Reference proteome</keyword>
<organism evidence="2 3">
    <name type="scientific">Dibothriocephalus latus</name>
    <name type="common">Fish tapeworm</name>
    <name type="synonym">Diphyllobothrium latum</name>
    <dbReference type="NCBI Taxonomy" id="60516"/>
    <lineage>
        <taxon>Eukaryota</taxon>
        <taxon>Metazoa</taxon>
        <taxon>Spiralia</taxon>
        <taxon>Lophotrochozoa</taxon>
        <taxon>Platyhelminthes</taxon>
        <taxon>Cestoda</taxon>
        <taxon>Eucestoda</taxon>
        <taxon>Diphyllobothriidea</taxon>
        <taxon>Diphyllobothriidae</taxon>
        <taxon>Dibothriocephalus</taxon>
    </lineage>
</organism>
<gene>
    <name evidence="2" type="ORF">DILT_LOCUS14179</name>
</gene>
<dbReference type="OrthoDB" id="10027872at2759"/>
<name>A0A3P7M168_DIBLA</name>
<feature type="domain" description="BACK" evidence="1">
    <location>
        <begin position="118"/>
        <end position="174"/>
    </location>
</feature>
<proteinExistence type="predicted"/>
<dbReference type="Pfam" id="PF07707">
    <property type="entry name" value="BACK"/>
    <property type="match status" value="1"/>
</dbReference>
<evidence type="ECO:0000313" key="3">
    <source>
        <dbReference type="Proteomes" id="UP000281553"/>
    </source>
</evidence>
<sequence>MNRLVMANPEVQLFEDKLVRSCPELDEFRTTCELTDLTIQVCINTHGLDLYTGRIEITCTNAMNMIWVSKAVVAALRGILDCYIFICQVPCFADLSIVKCVCAAHKGIFRGNRFYRPFHETSCRLIPSILQGDDLQADRKEKVFEAIKKWVHPTGTLDEDRIIHAPEMLKEVRWIQKKNSFRRRLVTSSDPIASSLDCMYAYHFFLFLLNC</sequence>
<dbReference type="AlphaFoldDB" id="A0A3P7M168"/>
<reference evidence="2 3" key="1">
    <citation type="submission" date="2018-11" db="EMBL/GenBank/DDBJ databases">
        <authorList>
            <consortium name="Pathogen Informatics"/>
        </authorList>
    </citation>
    <scope>NUCLEOTIDE SEQUENCE [LARGE SCALE GENOMIC DNA]</scope>
</reference>
<dbReference type="EMBL" id="UYRU01073098">
    <property type="protein sequence ID" value="VDN23044.1"/>
    <property type="molecule type" value="Genomic_DNA"/>
</dbReference>
<dbReference type="Proteomes" id="UP000281553">
    <property type="component" value="Unassembled WGS sequence"/>
</dbReference>